<evidence type="ECO:0000256" key="1">
    <source>
        <dbReference type="RuleBase" id="RU004466"/>
    </source>
</evidence>
<name>Q24F72_TETTS</name>
<dbReference type="OrthoDB" id="286327at2759"/>
<dbReference type="GeneID" id="7827968"/>
<dbReference type="eggNOG" id="ENOG502T177">
    <property type="taxonomic scope" value="Eukaryota"/>
</dbReference>
<dbReference type="EMBL" id="GG662295">
    <property type="protein sequence ID" value="EAS06403.2"/>
    <property type="molecule type" value="Genomic_DNA"/>
</dbReference>
<dbReference type="GO" id="GO:0008299">
    <property type="term" value="P:isoprenoid biosynthetic process"/>
    <property type="evidence" value="ECO:0007669"/>
    <property type="project" value="InterPro"/>
</dbReference>
<dbReference type="InterPro" id="IPR000092">
    <property type="entry name" value="Polyprenyl_synt"/>
</dbReference>
<dbReference type="HOGENOM" id="CLU_1182229_0_0_1"/>
<accession>Q24F72</accession>
<dbReference type="RefSeq" id="XP_001026648.2">
    <property type="nucleotide sequence ID" value="XM_001026648.2"/>
</dbReference>
<dbReference type="GO" id="GO:0004659">
    <property type="term" value="F:prenyltransferase activity"/>
    <property type="evidence" value="ECO:0007669"/>
    <property type="project" value="InterPro"/>
</dbReference>
<evidence type="ECO:0000313" key="2">
    <source>
        <dbReference type="EMBL" id="EAS06403.2"/>
    </source>
</evidence>
<dbReference type="Pfam" id="PF00348">
    <property type="entry name" value="polyprenyl_synt"/>
    <property type="match status" value="1"/>
</dbReference>
<keyword evidence="1" id="KW-0808">Transferase</keyword>
<protein>
    <submittedName>
        <fullName evidence="2">Polyprenyl synthetase protein</fullName>
    </submittedName>
</protein>
<dbReference type="SUPFAM" id="SSF48576">
    <property type="entry name" value="Terpenoid synthases"/>
    <property type="match status" value="1"/>
</dbReference>
<dbReference type="Gene3D" id="1.10.600.10">
    <property type="entry name" value="Farnesyl Diphosphate Synthase"/>
    <property type="match status" value="1"/>
</dbReference>
<dbReference type="KEGG" id="tet:TTHERM_01128540"/>
<dbReference type="AlphaFoldDB" id="Q24F72"/>
<dbReference type="InterPro" id="IPR008949">
    <property type="entry name" value="Isoprenoid_synthase_dom_sf"/>
</dbReference>
<keyword evidence="3" id="KW-1185">Reference proteome</keyword>
<dbReference type="Proteomes" id="UP000009168">
    <property type="component" value="Unassembled WGS sequence"/>
</dbReference>
<proteinExistence type="inferred from homology"/>
<comment type="similarity">
    <text evidence="1">Belongs to the FPP/GGPP synthase family.</text>
</comment>
<organism evidence="2 3">
    <name type="scientific">Tetrahymena thermophila (strain SB210)</name>
    <dbReference type="NCBI Taxonomy" id="312017"/>
    <lineage>
        <taxon>Eukaryota</taxon>
        <taxon>Sar</taxon>
        <taxon>Alveolata</taxon>
        <taxon>Ciliophora</taxon>
        <taxon>Intramacronucleata</taxon>
        <taxon>Oligohymenophorea</taxon>
        <taxon>Hymenostomatida</taxon>
        <taxon>Tetrahymenina</taxon>
        <taxon>Tetrahymenidae</taxon>
        <taxon>Tetrahymena</taxon>
    </lineage>
</organism>
<reference evidence="3" key="1">
    <citation type="journal article" date="2006" name="PLoS Biol.">
        <title>Macronuclear genome sequence of the ciliate Tetrahymena thermophila, a model eukaryote.</title>
        <authorList>
            <person name="Eisen J.A."/>
            <person name="Coyne R.S."/>
            <person name="Wu M."/>
            <person name="Wu D."/>
            <person name="Thiagarajan M."/>
            <person name="Wortman J.R."/>
            <person name="Badger J.H."/>
            <person name="Ren Q."/>
            <person name="Amedeo P."/>
            <person name="Jones K.M."/>
            <person name="Tallon L.J."/>
            <person name="Delcher A.L."/>
            <person name="Salzberg S.L."/>
            <person name="Silva J.C."/>
            <person name="Haas B.J."/>
            <person name="Majoros W.H."/>
            <person name="Farzad M."/>
            <person name="Carlton J.M."/>
            <person name="Smith R.K. Jr."/>
            <person name="Garg J."/>
            <person name="Pearlman R.E."/>
            <person name="Karrer K.M."/>
            <person name="Sun L."/>
            <person name="Manning G."/>
            <person name="Elde N.C."/>
            <person name="Turkewitz A.P."/>
            <person name="Asai D.J."/>
            <person name="Wilkes D.E."/>
            <person name="Wang Y."/>
            <person name="Cai H."/>
            <person name="Collins K."/>
            <person name="Stewart B.A."/>
            <person name="Lee S.R."/>
            <person name="Wilamowska K."/>
            <person name="Weinberg Z."/>
            <person name="Ruzzo W.L."/>
            <person name="Wloga D."/>
            <person name="Gaertig J."/>
            <person name="Frankel J."/>
            <person name="Tsao C.-C."/>
            <person name="Gorovsky M.A."/>
            <person name="Keeling P.J."/>
            <person name="Waller R.F."/>
            <person name="Patron N.J."/>
            <person name="Cherry J.M."/>
            <person name="Stover N.A."/>
            <person name="Krieger C.J."/>
            <person name="del Toro C."/>
            <person name="Ryder H.F."/>
            <person name="Williamson S.C."/>
            <person name="Barbeau R.A."/>
            <person name="Hamilton E.P."/>
            <person name="Orias E."/>
        </authorList>
    </citation>
    <scope>NUCLEOTIDE SEQUENCE [LARGE SCALE GENOMIC DNA]</scope>
    <source>
        <strain evidence="3">SB210</strain>
    </source>
</reference>
<gene>
    <name evidence="2" type="ORF">TTHERM_01128540</name>
</gene>
<evidence type="ECO:0000313" key="3">
    <source>
        <dbReference type="Proteomes" id="UP000009168"/>
    </source>
</evidence>
<dbReference type="InParanoid" id="Q24F72"/>
<sequence>MFRSFRQILLNSSSFQQTSRMSYLKSFIFKGNEISNCRELGFVNQKMEQQIPSSMSALKTIYNYVKYPQKHKYSLIIIELSKLLRSNQDSLQQQKVNSQLIDLAVCTENVNLAIYLHASLSNFKNIIKDQNYFVAKILEKTLSNKKLVLSGDFFHVKASSLSSKIGYIEIPQYFSKIEENVSKGMIIQETLNKRMLKNEPVEQKEVEKMIELRDTSLISYSLKCLGVIIQLNQQDQEQLYQIGVTIGRILHLKHSLILNKQLPDGLIKLELLKLFKSEKEPIETTEEQVKVEKQKLIQQLKMQLQKFKIEEQKINEFVRLI</sequence>